<dbReference type="Pfam" id="PF07596">
    <property type="entry name" value="SBP_bac_10"/>
    <property type="match status" value="1"/>
</dbReference>
<dbReference type="EMBL" id="LR593887">
    <property type="protein sequence ID" value="VTR97996.1"/>
    <property type="molecule type" value="Genomic_DNA"/>
</dbReference>
<dbReference type="InterPro" id="IPR045584">
    <property type="entry name" value="Pilin-like"/>
</dbReference>
<keyword evidence="1" id="KW-0472">Membrane</keyword>
<dbReference type="PANTHER" id="PTHR30093">
    <property type="entry name" value="GENERAL SECRETION PATHWAY PROTEIN G"/>
    <property type="match status" value="1"/>
</dbReference>
<dbReference type="Gene3D" id="3.30.700.10">
    <property type="entry name" value="Glycoprotein, Type 4 Pilin"/>
    <property type="match status" value="1"/>
</dbReference>
<dbReference type="RefSeq" id="WP_162661151.1">
    <property type="nucleotide sequence ID" value="NZ_LR593887.1"/>
</dbReference>
<dbReference type="Pfam" id="PF07963">
    <property type="entry name" value="N_methyl"/>
    <property type="match status" value="1"/>
</dbReference>
<keyword evidence="4" id="KW-1185">Reference proteome</keyword>
<dbReference type="EMBL" id="LR586016">
    <property type="protein sequence ID" value="VIP01285.1"/>
    <property type="molecule type" value="Genomic_DNA"/>
</dbReference>
<evidence type="ECO:0000313" key="4">
    <source>
        <dbReference type="Proteomes" id="UP000464378"/>
    </source>
</evidence>
<dbReference type="NCBIfam" id="TIGR02532">
    <property type="entry name" value="IV_pilin_GFxxxE"/>
    <property type="match status" value="1"/>
</dbReference>
<dbReference type="Proteomes" id="UP000464378">
    <property type="component" value="Chromosome"/>
</dbReference>
<feature type="transmembrane region" description="Helical" evidence="1">
    <location>
        <begin position="12"/>
        <end position="36"/>
    </location>
</feature>
<dbReference type="NCBIfam" id="TIGR04294">
    <property type="entry name" value="pre_pil_HX9DG"/>
    <property type="match status" value="1"/>
</dbReference>
<proteinExistence type="predicted"/>
<reference evidence="3" key="1">
    <citation type="submission" date="2019-04" db="EMBL/GenBank/DDBJ databases">
        <authorList>
            <consortium name="Science for Life Laboratories"/>
        </authorList>
    </citation>
    <scope>NUCLEOTIDE SEQUENCE</scope>
    <source>
        <strain evidence="3">MBLW1</strain>
    </source>
</reference>
<accession>A0A6C2YJJ7</accession>
<dbReference type="InParanoid" id="A0A6C2YJJ7"/>
<gene>
    <name evidence="3" type="ORF">GMBLW1_26750</name>
</gene>
<protein>
    <recommendedName>
        <fullName evidence="2">DUF1559 domain-containing protein</fullName>
    </recommendedName>
</protein>
<organism evidence="3">
    <name type="scientific">Tuwongella immobilis</name>
    <dbReference type="NCBI Taxonomy" id="692036"/>
    <lineage>
        <taxon>Bacteria</taxon>
        <taxon>Pseudomonadati</taxon>
        <taxon>Planctomycetota</taxon>
        <taxon>Planctomycetia</taxon>
        <taxon>Gemmatales</taxon>
        <taxon>Gemmataceae</taxon>
        <taxon>Tuwongella</taxon>
    </lineage>
</organism>
<feature type="domain" description="DUF1559" evidence="2">
    <location>
        <begin position="37"/>
        <end position="300"/>
    </location>
</feature>
<dbReference type="PANTHER" id="PTHR30093:SF2">
    <property type="entry name" value="TYPE II SECRETION SYSTEM PROTEIN H"/>
    <property type="match status" value="1"/>
</dbReference>
<keyword evidence="1" id="KW-0812">Transmembrane</keyword>
<dbReference type="InterPro" id="IPR027558">
    <property type="entry name" value="Pre_pil_HX9DG_C"/>
</dbReference>
<keyword evidence="1" id="KW-1133">Transmembrane helix</keyword>
<dbReference type="KEGG" id="tim:GMBLW1_26750"/>
<evidence type="ECO:0000259" key="2">
    <source>
        <dbReference type="Pfam" id="PF07596"/>
    </source>
</evidence>
<evidence type="ECO:0000313" key="3">
    <source>
        <dbReference type="EMBL" id="VIP01285.1"/>
    </source>
</evidence>
<dbReference type="InterPro" id="IPR012902">
    <property type="entry name" value="N_methyl_site"/>
</dbReference>
<dbReference type="InterPro" id="IPR011453">
    <property type="entry name" value="DUF1559"/>
</dbReference>
<name>A0A6C2YJJ7_9BACT</name>
<evidence type="ECO:0000256" key="1">
    <source>
        <dbReference type="SAM" id="Phobius"/>
    </source>
</evidence>
<dbReference type="AlphaFoldDB" id="A0A6C2YJJ7"/>
<dbReference type="SUPFAM" id="SSF54523">
    <property type="entry name" value="Pili subunits"/>
    <property type="match status" value="1"/>
</dbReference>
<sequence>MSHCKTGRSRSAFTLIELLVVIAIIAILIGLLLPAVQKVREAAARMKCQNNLKQIGLGFHNFHDQFGSFPQGRFGCDGSGPGECGTLPANDVKRGGQTAFMMILPFLEQDNLFRTVGTTISDVPWPTVDNATWRVVNKAAVEARLSVYICPSDTAQAFVSNTGSGPQINAAIGSYALVSGTVGPSGGIGNSVKYTNTGLFVYRYTRRFGDITDGTSNTLAAGEVYDGHLANNTNIWSVGSRHTHALRTTQNPINTPPGTGITHNDGGALKNGAFMSRHTQGANFVLADGSVKFISQNIDINIYRAASTYSGGEVGNLP</sequence>